<feature type="transmembrane region" description="Helical" evidence="1">
    <location>
        <begin position="6"/>
        <end position="28"/>
    </location>
</feature>
<dbReference type="EMBL" id="NJHN03000044">
    <property type="protein sequence ID" value="KAH9421259.1"/>
    <property type="molecule type" value="Genomic_DNA"/>
</dbReference>
<evidence type="ECO:0000256" key="1">
    <source>
        <dbReference type="SAM" id="Phobius"/>
    </source>
</evidence>
<gene>
    <name evidence="2" type="ORF">DERP_012832</name>
</gene>
<reference evidence="2 3" key="2">
    <citation type="journal article" date="2022" name="Mol. Biol. Evol.">
        <title>Comparative Genomics Reveals Insights into the Divergent Evolution of Astigmatic Mites and Household Pest Adaptations.</title>
        <authorList>
            <person name="Xiong Q."/>
            <person name="Wan A.T."/>
            <person name="Liu X."/>
            <person name="Fung C.S."/>
            <person name="Xiao X."/>
            <person name="Malainual N."/>
            <person name="Hou J."/>
            <person name="Wang L."/>
            <person name="Wang M."/>
            <person name="Yang K.Y."/>
            <person name="Cui Y."/>
            <person name="Leung E.L."/>
            <person name="Nong W."/>
            <person name="Shin S.K."/>
            <person name="Au S.W."/>
            <person name="Jeong K.Y."/>
            <person name="Chew F.T."/>
            <person name="Hui J.H."/>
            <person name="Leung T.F."/>
            <person name="Tungtrongchitr A."/>
            <person name="Zhong N."/>
            <person name="Liu Z."/>
            <person name="Tsui S.K."/>
        </authorList>
    </citation>
    <scope>NUCLEOTIDE SEQUENCE [LARGE SCALE GENOMIC DNA]</scope>
    <source>
        <strain evidence="2">Derp</strain>
    </source>
</reference>
<accession>A0ABQ8JF83</accession>
<dbReference type="Proteomes" id="UP000887458">
    <property type="component" value="Unassembled WGS sequence"/>
</dbReference>
<keyword evidence="1" id="KW-0472">Membrane</keyword>
<keyword evidence="1" id="KW-1133">Transmembrane helix</keyword>
<sequence>MHTPNFIAVSISSIVASPLSTILIHSCLYGKNNRFTIKPVPLSVRAISTNFINGTGLKKCRPAKRSGQDYIGDNNKKNKVYLKNSAFSLSISRAVASPRSNIRTASCIYGTNKRLTIKPGVSLHATPTLSISLTNCRRSSNVLSLVPFSVRTISTNFINGFNCVLNVIRFVTASASSILTEKKEQTINRIINLKNK</sequence>
<reference evidence="2 3" key="1">
    <citation type="journal article" date="2018" name="J. Allergy Clin. Immunol.">
        <title>High-quality assembly of Dermatophagoides pteronyssinus genome and transcriptome reveals a wide range of novel allergens.</title>
        <authorList>
            <person name="Liu X.Y."/>
            <person name="Yang K.Y."/>
            <person name="Wang M.Q."/>
            <person name="Kwok J.S."/>
            <person name="Zeng X."/>
            <person name="Yang Z."/>
            <person name="Xiao X.J."/>
            <person name="Lau C.P."/>
            <person name="Li Y."/>
            <person name="Huang Z.M."/>
            <person name="Ba J.G."/>
            <person name="Yim A.K."/>
            <person name="Ouyang C.Y."/>
            <person name="Ngai S.M."/>
            <person name="Chan T.F."/>
            <person name="Leung E.L."/>
            <person name="Liu L."/>
            <person name="Liu Z.G."/>
            <person name="Tsui S.K."/>
        </authorList>
    </citation>
    <scope>NUCLEOTIDE SEQUENCE [LARGE SCALE GENOMIC DNA]</scope>
    <source>
        <strain evidence="2">Derp</strain>
    </source>
</reference>
<proteinExistence type="predicted"/>
<protein>
    <submittedName>
        <fullName evidence="2">Uncharacterized protein</fullName>
    </submittedName>
</protein>
<keyword evidence="3" id="KW-1185">Reference proteome</keyword>
<name>A0ABQ8JF83_DERPT</name>
<keyword evidence="1" id="KW-0812">Transmembrane</keyword>
<organism evidence="2 3">
    <name type="scientific">Dermatophagoides pteronyssinus</name>
    <name type="common">European house dust mite</name>
    <dbReference type="NCBI Taxonomy" id="6956"/>
    <lineage>
        <taxon>Eukaryota</taxon>
        <taxon>Metazoa</taxon>
        <taxon>Ecdysozoa</taxon>
        <taxon>Arthropoda</taxon>
        <taxon>Chelicerata</taxon>
        <taxon>Arachnida</taxon>
        <taxon>Acari</taxon>
        <taxon>Acariformes</taxon>
        <taxon>Sarcoptiformes</taxon>
        <taxon>Astigmata</taxon>
        <taxon>Psoroptidia</taxon>
        <taxon>Analgoidea</taxon>
        <taxon>Pyroglyphidae</taxon>
        <taxon>Dermatophagoidinae</taxon>
        <taxon>Dermatophagoides</taxon>
    </lineage>
</organism>
<evidence type="ECO:0000313" key="3">
    <source>
        <dbReference type="Proteomes" id="UP000887458"/>
    </source>
</evidence>
<evidence type="ECO:0000313" key="2">
    <source>
        <dbReference type="EMBL" id="KAH9421259.1"/>
    </source>
</evidence>
<comment type="caution">
    <text evidence="2">The sequence shown here is derived from an EMBL/GenBank/DDBJ whole genome shotgun (WGS) entry which is preliminary data.</text>
</comment>